<gene>
    <name evidence="6" type="ORF">Cfor_07980</name>
</gene>
<dbReference type="GO" id="GO:0046854">
    <property type="term" value="P:phosphatidylinositol phosphate biosynthetic process"/>
    <property type="evidence" value="ECO:0007669"/>
    <property type="project" value="InterPro"/>
</dbReference>
<reference evidence="7" key="1">
    <citation type="submission" date="2020-01" db="EMBL/GenBank/DDBJ databases">
        <title>Draft genome sequence of the Termite Coptotermes fromosanus.</title>
        <authorList>
            <person name="Itakura S."/>
            <person name="Yosikawa Y."/>
            <person name="Umezawa K."/>
        </authorList>
    </citation>
    <scope>NUCLEOTIDE SEQUENCE [LARGE SCALE GENOMIC DNA]</scope>
</reference>
<organism evidence="6 7">
    <name type="scientific">Coptotermes formosanus</name>
    <name type="common">Formosan subterranean termite</name>
    <dbReference type="NCBI Taxonomy" id="36987"/>
    <lineage>
        <taxon>Eukaryota</taxon>
        <taxon>Metazoa</taxon>
        <taxon>Ecdysozoa</taxon>
        <taxon>Arthropoda</taxon>
        <taxon>Hexapoda</taxon>
        <taxon>Insecta</taxon>
        <taxon>Pterygota</taxon>
        <taxon>Neoptera</taxon>
        <taxon>Polyneoptera</taxon>
        <taxon>Dictyoptera</taxon>
        <taxon>Blattodea</taxon>
        <taxon>Blattoidea</taxon>
        <taxon>Termitoidae</taxon>
        <taxon>Rhinotermitidae</taxon>
        <taxon>Coptotermes</taxon>
    </lineage>
</organism>
<dbReference type="CDD" id="cd01639">
    <property type="entry name" value="IMPase"/>
    <property type="match status" value="1"/>
</dbReference>
<dbReference type="Proteomes" id="UP000502823">
    <property type="component" value="Unassembled WGS sequence"/>
</dbReference>
<accession>A0A6L2PEK8</accession>
<name>A0A6L2PEK8_COPFO</name>
<evidence type="ECO:0000256" key="3">
    <source>
        <dbReference type="ARBA" id="ARBA00022842"/>
    </source>
</evidence>
<evidence type="ECO:0000313" key="7">
    <source>
        <dbReference type="Proteomes" id="UP000502823"/>
    </source>
</evidence>
<dbReference type="UniPathway" id="UPA00823">
    <property type="reaction ID" value="UER00788"/>
</dbReference>
<comment type="catalytic activity">
    <reaction evidence="5">
        <text>a myo-inositol phosphate + H2O = myo-inositol + phosphate</text>
        <dbReference type="Rhea" id="RHEA:24056"/>
        <dbReference type="ChEBI" id="CHEBI:15377"/>
        <dbReference type="ChEBI" id="CHEBI:17268"/>
        <dbReference type="ChEBI" id="CHEBI:43474"/>
        <dbReference type="ChEBI" id="CHEBI:84139"/>
        <dbReference type="EC" id="3.1.3.25"/>
    </reaction>
</comment>
<proteinExistence type="inferred from homology"/>
<dbReference type="GO" id="GO:0006021">
    <property type="term" value="P:inositol biosynthetic process"/>
    <property type="evidence" value="ECO:0007669"/>
    <property type="project" value="UniProtKB-UniPathway"/>
</dbReference>
<dbReference type="SUPFAM" id="SSF56655">
    <property type="entry name" value="Carbohydrate phosphatase"/>
    <property type="match status" value="1"/>
</dbReference>
<sequence>MKYDVDQYYEAVLGITREAGEIIKDGIARTKNVNTKLGSWDLVTQYDKWVEEVLVTRISEKFPSHKFIAEETNSEQKTTPVLTSEPTWIIDPIDGTTNFVHGFHHTCISIALSIEQEVVIGIVYNPILDQMFTAIKGHGAYLNNRVIQTSNVDELGKSLVYLESSFACIPSLRDTIMKRTEACITAAHGIRVLGSAALALCHVAMGVAEAYHIDGLQCWDVAAGALIVTEAGGIVMDSTGMFSKDLTSFYKWSYNLCGISNKYS</sequence>
<dbReference type="InterPro" id="IPR033942">
    <property type="entry name" value="IMPase"/>
</dbReference>
<dbReference type="Gene3D" id="3.30.540.10">
    <property type="entry name" value="Fructose-1,6-Bisphosphatase, subunit A, domain 1"/>
    <property type="match status" value="1"/>
</dbReference>
<dbReference type="FunCoup" id="A0A6L2PEK8">
    <property type="interactions" value="197"/>
</dbReference>
<dbReference type="PANTHER" id="PTHR20854">
    <property type="entry name" value="INOSITOL MONOPHOSPHATASE"/>
    <property type="match status" value="1"/>
</dbReference>
<comment type="cofactor">
    <cofactor evidence="4 5">
        <name>Mg(2+)</name>
        <dbReference type="ChEBI" id="CHEBI:18420"/>
    </cofactor>
</comment>
<dbReference type="EMBL" id="BLKM01000273">
    <property type="protein sequence ID" value="GFG30993.1"/>
    <property type="molecule type" value="Genomic_DNA"/>
</dbReference>
<dbReference type="PANTHER" id="PTHR20854:SF25">
    <property type="entry name" value="INOSITOL-1-MONOPHOSPHATASE"/>
    <property type="match status" value="1"/>
</dbReference>
<comment type="caution">
    <text evidence="6">The sequence shown here is derived from an EMBL/GenBank/DDBJ whole genome shotgun (WGS) entry which is preliminary data.</text>
</comment>
<dbReference type="FunFam" id="3.30.540.10:FF:000004">
    <property type="entry name" value="Inositol-1-monophosphatase"/>
    <property type="match status" value="1"/>
</dbReference>
<feature type="binding site" evidence="4">
    <location>
        <position position="94"/>
    </location>
    <ligand>
        <name>Mg(2+)</name>
        <dbReference type="ChEBI" id="CHEBI:18420"/>
        <label>1</label>
        <note>catalytic</note>
    </ligand>
</feature>
<protein>
    <recommendedName>
        <fullName evidence="5">Inositol-1-monophosphatase</fullName>
        <ecNumber evidence="5">3.1.3.25</ecNumber>
    </recommendedName>
</protein>
<evidence type="ECO:0000313" key="6">
    <source>
        <dbReference type="EMBL" id="GFG30993.1"/>
    </source>
</evidence>
<feature type="binding site" evidence="4">
    <location>
        <position position="93"/>
    </location>
    <ligand>
        <name>Mg(2+)</name>
        <dbReference type="ChEBI" id="CHEBI:18420"/>
        <label>2</label>
    </ligand>
</feature>
<evidence type="ECO:0000256" key="1">
    <source>
        <dbReference type="ARBA" id="ARBA00009759"/>
    </source>
</evidence>
<feature type="binding site" evidence="4">
    <location>
        <position position="91"/>
    </location>
    <ligand>
        <name>Mg(2+)</name>
        <dbReference type="ChEBI" id="CHEBI:18420"/>
        <label>1</label>
        <note>catalytic</note>
    </ligand>
</feature>
<dbReference type="GO" id="GO:0046872">
    <property type="term" value="F:metal ion binding"/>
    <property type="evidence" value="ECO:0007669"/>
    <property type="project" value="UniProtKB-KW"/>
</dbReference>
<dbReference type="GO" id="GO:0008934">
    <property type="term" value="F:inositol monophosphate 1-phosphatase activity"/>
    <property type="evidence" value="ECO:0007669"/>
    <property type="project" value="InterPro"/>
</dbReference>
<dbReference type="Gene3D" id="3.40.190.80">
    <property type="match status" value="1"/>
</dbReference>
<dbReference type="PROSITE" id="PS00629">
    <property type="entry name" value="IMP_1"/>
    <property type="match status" value="1"/>
</dbReference>
<keyword evidence="2 4" id="KW-0479">Metal-binding</keyword>
<feature type="binding site" evidence="4">
    <location>
        <position position="70"/>
    </location>
    <ligand>
        <name>Mg(2+)</name>
        <dbReference type="ChEBI" id="CHEBI:18420"/>
        <label>1</label>
        <note>catalytic</note>
    </ligand>
</feature>
<dbReference type="InterPro" id="IPR000760">
    <property type="entry name" value="Inositol_monophosphatase-like"/>
</dbReference>
<dbReference type="InterPro" id="IPR020583">
    <property type="entry name" value="Inositol_monoP_metal-BS"/>
</dbReference>
<keyword evidence="3 4" id="KW-0460">Magnesium</keyword>
<dbReference type="AlphaFoldDB" id="A0A6L2PEK8"/>
<dbReference type="Pfam" id="PF00459">
    <property type="entry name" value="Inositol_P"/>
    <property type="match status" value="1"/>
</dbReference>
<dbReference type="InParanoid" id="A0A6L2PEK8"/>
<evidence type="ECO:0000256" key="4">
    <source>
        <dbReference type="PIRSR" id="PIRSR600760-2"/>
    </source>
</evidence>
<evidence type="ECO:0000256" key="5">
    <source>
        <dbReference type="RuleBase" id="RU364068"/>
    </source>
</evidence>
<dbReference type="InterPro" id="IPR020550">
    <property type="entry name" value="Inositol_monophosphatase_CS"/>
</dbReference>
<comment type="pathway">
    <text evidence="5">Polyol metabolism; myo-inositol biosynthesis; myo-inositol from D-glucose 6-phosphate: step 2/2.</text>
</comment>
<dbReference type="EC" id="3.1.3.25" evidence="5"/>
<comment type="similarity">
    <text evidence="1 5">Belongs to the inositol monophosphatase superfamily.</text>
</comment>
<dbReference type="GO" id="GO:0007165">
    <property type="term" value="P:signal transduction"/>
    <property type="evidence" value="ECO:0007669"/>
    <property type="project" value="TreeGrafter"/>
</dbReference>
<dbReference type="PROSITE" id="PS00630">
    <property type="entry name" value="IMP_2"/>
    <property type="match status" value="1"/>
</dbReference>
<dbReference type="PRINTS" id="PR00377">
    <property type="entry name" value="IMPHPHTASES"/>
</dbReference>
<evidence type="ECO:0000256" key="2">
    <source>
        <dbReference type="ARBA" id="ARBA00022723"/>
    </source>
</evidence>
<dbReference type="OrthoDB" id="10254945at2759"/>
<keyword evidence="5" id="KW-0378">Hydrolase</keyword>
<keyword evidence="7" id="KW-1185">Reference proteome</keyword>
<feature type="binding site" evidence="4">
    <location>
        <position position="220"/>
    </location>
    <ligand>
        <name>Mg(2+)</name>
        <dbReference type="ChEBI" id="CHEBI:18420"/>
        <label>2</label>
    </ligand>
</feature>